<reference evidence="1" key="1">
    <citation type="submission" date="2022-10" db="EMBL/GenBank/DDBJ databases">
        <title>Culturing micro-colonial fungi from biological soil crusts in the Mojave desert and describing Neophaeococcomyces mojavensis, and introducing the new genera and species Taxawa tesnikishii.</title>
        <authorList>
            <person name="Kurbessoian T."/>
            <person name="Stajich J.E."/>
        </authorList>
    </citation>
    <scope>NUCLEOTIDE SEQUENCE</scope>
    <source>
        <strain evidence="1">TK_35</strain>
    </source>
</reference>
<keyword evidence="2" id="KW-1185">Reference proteome</keyword>
<dbReference type="EMBL" id="JAPDRN010000005">
    <property type="protein sequence ID" value="KAJ9644827.1"/>
    <property type="molecule type" value="Genomic_DNA"/>
</dbReference>
<dbReference type="Proteomes" id="UP001172681">
    <property type="component" value="Unassembled WGS sequence"/>
</dbReference>
<sequence>MPLTGKIFLRTLETALTRCVNCRVVCNPRSPETLITIGRPLTRSQGNESTPDRSIIIETLWTAALRSSGHAIAATTSRNAADGFMAIPNAIAAFVSTTFARRTALRENAAGGLFHHLTTLPLGGMTSGRTGYIETGFESRADTTSLPPWTRRIRVTPAQKRAPVAKHQSPLAPETA</sequence>
<comment type="caution">
    <text evidence="1">The sequence shown here is derived from an EMBL/GenBank/DDBJ whole genome shotgun (WGS) entry which is preliminary data.</text>
</comment>
<accession>A0AA38YCZ9</accession>
<evidence type="ECO:0000313" key="1">
    <source>
        <dbReference type="EMBL" id="KAJ9644827.1"/>
    </source>
</evidence>
<protein>
    <submittedName>
        <fullName evidence="1">Uncharacterized protein</fullName>
    </submittedName>
</protein>
<evidence type="ECO:0000313" key="2">
    <source>
        <dbReference type="Proteomes" id="UP001172681"/>
    </source>
</evidence>
<dbReference type="AlphaFoldDB" id="A0AA38YCZ9"/>
<gene>
    <name evidence="1" type="ORF">H2204_001289</name>
</gene>
<name>A0AA38YCZ9_9EURO</name>
<organism evidence="1 2">
    <name type="scientific">Knufia peltigerae</name>
    <dbReference type="NCBI Taxonomy" id="1002370"/>
    <lineage>
        <taxon>Eukaryota</taxon>
        <taxon>Fungi</taxon>
        <taxon>Dikarya</taxon>
        <taxon>Ascomycota</taxon>
        <taxon>Pezizomycotina</taxon>
        <taxon>Eurotiomycetes</taxon>
        <taxon>Chaetothyriomycetidae</taxon>
        <taxon>Chaetothyriales</taxon>
        <taxon>Trichomeriaceae</taxon>
        <taxon>Knufia</taxon>
    </lineage>
</organism>
<proteinExistence type="predicted"/>